<protein>
    <submittedName>
        <fullName evidence="2">Uncharacterized protein</fullName>
    </submittedName>
</protein>
<accession>A0A2S9GY25</accession>
<reference evidence="2 3" key="1">
    <citation type="submission" date="2018-02" db="EMBL/GenBank/DDBJ databases">
        <title>Solimicrobium silvestre gen. nov., sp. nov., isolated from alpine forest soil.</title>
        <authorList>
            <person name="Margesin R."/>
            <person name="Albuquerque L."/>
            <person name="Zhang D.-C."/>
            <person name="Froufe H.J.C."/>
            <person name="Severino R."/>
            <person name="Roxo I."/>
            <person name="Egas C."/>
            <person name="Da Costa M.S."/>
        </authorList>
    </citation>
    <scope>NUCLEOTIDE SEQUENCE [LARGE SCALE GENOMIC DNA]</scope>
    <source>
        <strain evidence="2 3">S20-91</strain>
    </source>
</reference>
<keyword evidence="3" id="KW-1185">Reference proteome</keyword>
<comment type="caution">
    <text evidence="2">The sequence shown here is derived from an EMBL/GenBank/DDBJ whole genome shotgun (WGS) entry which is preliminary data.</text>
</comment>
<dbReference type="Proteomes" id="UP000237839">
    <property type="component" value="Unassembled WGS sequence"/>
</dbReference>
<evidence type="ECO:0000313" key="2">
    <source>
        <dbReference type="EMBL" id="PRC92627.1"/>
    </source>
</evidence>
<dbReference type="Pfam" id="PF11672">
    <property type="entry name" value="DUF3268"/>
    <property type="match status" value="1"/>
</dbReference>
<evidence type="ECO:0000313" key="3">
    <source>
        <dbReference type="Proteomes" id="UP000237839"/>
    </source>
</evidence>
<sequence length="162" mass="18254">MYEAMKKSGVLPKRTAPITPSNPSRKATARVRNPLPIPTICPHCKSAVELVNNSEIYGREYGEWPWAYRCEGDDCDSYVGLHPFTNIPLGTLANEDVRDARKKAKNIFNPIWQSRGMTRSAAYAWLAEALGIQDVNECHIGWFDVETCERVFALCNDKLHAV</sequence>
<dbReference type="EMBL" id="PUGF01000012">
    <property type="protein sequence ID" value="PRC92627.1"/>
    <property type="molecule type" value="Genomic_DNA"/>
</dbReference>
<gene>
    <name evidence="2" type="ORF">S2091_2682</name>
</gene>
<dbReference type="InterPro" id="IPR021686">
    <property type="entry name" value="DUF3268"/>
</dbReference>
<organism evidence="2 3">
    <name type="scientific">Solimicrobium silvestre</name>
    <dbReference type="NCBI Taxonomy" id="2099400"/>
    <lineage>
        <taxon>Bacteria</taxon>
        <taxon>Pseudomonadati</taxon>
        <taxon>Pseudomonadota</taxon>
        <taxon>Betaproteobacteria</taxon>
        <taxon>Burkholderiales</taxon>
        <taxon>Oxalobacteraceae</taxon>
        <taxon>Solimicrobium</taxon>
    </lineage>
</organism>
<name>A0A2S9GY25_9BURK</name>
<dbReference type="AlphaFoldDB" id="A0A2S9GY25"/>
<proteinExistence type="predicted"/>
<feature type="region of interest" description="Disordered" evidence="1">
    <location>
        <begin position="1"/>
        <end position="29"/>
    </location>
</feature>
<evidence type="ECO:0000256" key="1">
    <source>
        <dbReference type="SAM" id="MobiDB-lite"/>
    </source>
</evidence>